<dbReference type="InterPro" id="IPR036322">
    <property type="entry name" value="WD40_repeat_dom_sf"/>
</dbReference>
<sequence>MSSITHASKRHQPQTQAQTSNLPPAQPTYILRGHNAQIHSLTFLRRNSRLLTGDADGWVVLWGVASKRPVAVWRAHEGSILGIAEWSKDQIITHGRDTTLKVWQLKPSEEDTFSKVLPVDDTAHRKQPWLLHSLRVNTLNFCSFSICSAPSLIIQSLSGYERSAEQTESLNDSALIAVPGAIESNVDIFHLPSEKLLSIVKRPEYGSHADKTQIDTLMSLHLQHLQSTLLLLTAHESGTTTLHLFSASHDWTPLYISTPHTQPILSLCPHPSYSVYYTSAADDIIAVHSIPHDLAHTQTPRVLKTKHHGQQSLVVRSDGRIFATAGWDGRVRVYSTKTLKEVAVLKWHGGAVGAVGFAEILTPDDGDGNTDAEVAGEIERRKPPGAEERRERKAQETHWLGAGGKDGKVSLWEIY</sequence>
<dbReference type="AlphaFoldDB" id="A0A9P4SA84"/>
<dbReference type="Proteomes" id="UP000799429">
    <property type="component" value="Unassembled WGS sequence"/>
</dbReference>
<keyword evidence="10" id="KW-1185">Reference proteome</keyword>
<reference evidence="9" key="1">
    <citation type="journal article" date="2020" name="Stud. Mycol.">
        <title>101 Dothideomycetes genomes: a test case for predicting lifestyles and emergence of pathogens.</title>
        <authorList>
            <person name="Haridas S."/>
            <person name="Albert R."/>
            <person name="Binder M."/>
            <person name="Bloem J."/>
            <person name="Labutti K."/>
            <person name="Salamov A."/>
            <person name="Andreopoulos B."/>
            <person name="Baker S."/>
            <person name="Barry K."/>
            <person name="Bills G."/>
            <person name="Bluhm B."/>
            <person name="Cannon C."/>
            <person name="Castanera R."/>
            <person name="Culley D."/>
            <person name="Daum C."/>
            <person name="Ezra D."/>
            <person name="Gonzalez J."/>
            <person name="Henrissat B."/>
            <person name="Kuo A."/>
            <person name="Liang C."/>
            <person name="Lipzen A."/>
            <person name="Lutzoni F."/>
            <person name="Magnuson J."/>
            <person name="Mondo S."/>
            <person name="Nolan M."/>
            <person name="Ohm R."/>
            <person name="Pangilinan J."/>
            <person name="Park H.-J."/>
            <person name="Ramirez L."/>
            <person name="Alfaro M."/>
            <person name="Sun H."/>
            <person name="Tritt A."/>
            <person name="Yoshinaga Y."/>
            <person name="Zwiers L.-H."/>
            <person name="Turgeon B."/>
            <person name="Goodwin S."/>
            <person name="Spatafora J."/>
            <person name="Crous P."/>
            <person name="Grigoriev I."/>
        </authorList>
    </citation>
    <scope>NUCLEOTIDE SEQUENCE</scope>
    <source>
        <strain evidence="9">CBS 101060</strain>
    </source>
</reference>
<dbReference type="PROSITE" id="PS50294">
    <property type="entry name" value="WD_REPEATS_REGION"/>
    <property type="match status" value="1"/>
</dbReference>
<dbReference type="SMART" id="SM00320">
    <property type="entry name" value="WD40"/>
    <property type="match status" value="5"/>
</dbReference>
<evidence type="ECO:0000256" key="1">
    <source>
        <dbReference type="ARBA" id="ARBA00022574"/>
    </source>
</evidence>
<evidence type="ECO:0000256" key="5">
    <source>
        <dbReference type="ARBA" id="ARBA00038749"/>
    </source>
</evidence>
<dbReference type="Gene3D" id="2.130.10.10">
    <property type="entry name" value="YVTN repeat-like/Quinoprotein amine dehydrogenase"/>
    <property type="match status" value="2"/>
</dbReference>
<comment type="subunit">
    <text evidence="5">Component of the ASTRA chromatin remodeling machinery complex.</text>
</comment>
<dbReference type="Pfam" id="PF00400">
    <property type="entry name" value="WD40"/>
    <property type="match status" value="2"/>
</dbReference>
<dbReference type="PROSITE" id="PS50082">
    <property type="entry name" value="WD_REPEATS_2"/>
    <property type="match status" value="1"/>
</dbReference>
<dbReference type="InterPro" id="IPR001680">
    <property type="entry name" value="WD40_rpt"/>
</dbReference>
<dbReference type="PANTHER" id="PTHR19854">
    <property type="entry name" value="TRANSDUCIN BETA-LIKE 3"/>
    <property type="match status" value="1"/>
</dbReference>
<evidence type="ECO:0000256" key="4">
    <source>
        <dbReference type="ARBA" id="ARBA00037931"/>
    </source>
</evidence>
<dbReference type="InterPro" id="IPR015943">
    <property type="entry name" value="WD40/YVTN_repeat-like_dom_sf"/>
</dbReference>
<organism evidence="9 10">
    <name type="scientific">Patellaria atrata CBS 101060</name>
    <dbReference type="NCBI Taxonomy" id="1346257"/>
    <lineage>
        <taxon>Eukaryota</taxon>
        <taxon>Fungi</taxon>
        <taxon>Dikarya</taxon>
        <taxon>Ascomycota</taxon>
        <taxon>Pezizomycotina</taxon>
        <taxon>Dothideomycetes</taxon>
        <taxon>Dothideomycetes incertae sedis</taxon>
        <taxon>Patellariales</taxon>
        <taxon>Patellariaceae</taxon>
        <taxon>Patellaria</taxon>
    </lineage>
</organism>
<comment type="function">
    <text evidence="3">Component of the ASTRA complex involved in chromatin remodeling.</text>
</comment>
<dbReference type="SUPFAM" id="SSF50978">
    <property type="entry name" value="WD40 repeat-like"/>
    <property type="match status" value="1"/>
</dbReference>
<feature type="compositionally biased region" description="Polar residues" evidence="8">
    <location>
        <begin position="13"/>
        <end position="23"/>
    </location>
</feature>
<evidence type="ECO:0000256" key="6">
    <source>
        <dbReference type="ARBA" id="ARBA00040563"/>
    </source>
</evidence>
<evidence type="ECO:0000256" key="7">
    <source>
        <dbReference type="PROSITE-ProRule" id="PRU00221"/>
    </source>
</evidence>
<comment type="similarity">
    <text evidence="4">Belongs to the WD repeat ASA1 family.</text>
</comment>
<feature type="region of interest" description="Disordered" evidence="8">
    <location>
        <begin position="1"/>
        <end position="28"/>
    </location>
</feature>
<keyword evidence="2" id="KW-0677">Repeat</keyword>
<evidence type="ECO:0000313" key="9">
    <source>
        <dbReference type="EMBL" id="KAF2838900.1"/>
    </source>
</evidence>
<feature type="repeat" description="WD" evidence="7">
    <location>
        <begin position="31"/>
        <end position="72"/>
    </location>
</feature>
<keyword evidence="1 7" id="KW-0853">WD repeat</keyword>
<evidence type="ECO:0000256" key="2">
    <source>
        <dbReference type="ARBA" id="ARBA00022737"/>
    </source>
</evidence>
<evidence type="ECO:0000256" key="3">
    <source>
        <dbReference type="ARBA" id="ARBA00037338"/>
    </source>
</evidence>
<evidence type="ECO:0000313" key="10">
    <source>
        <dbReference type="Proteomes" id="UP000799429"/>
    </source>
</evidence>
<dbReference type="InterPro" id="IPR019775">
    <property type="entry name" value="WD40_repeat_CS"/>
</dbReference>
<comment type="caution">
    <text evidence="9">The sequence shown here is derived from an EMBL/GenBank/DDBJ whole genome shotgun (WGS) entry which is preliminary data.</text>
</comment>
<dbReference type="PROSITE" id="PS00678">
    <property type="entry name" value="WD_REPEATS_1"/>
    <property type="match status" value="1"/>
</dbReference>
<dbReference type="EMBL" id="MU006096">
    <property type="protein sequence ID" value="KAF2838900.1"/>
    <property type="molecule type" value="Genomic_DNA"/>
</dbReference>
<dbReference type="OrthoDB" id="7668193at2759"/>
<dbReference type="PANTHER" id="PTHR19854:SF1">
    <property type="entry name" value="GUANINE NUCLEOTIDE-BINDING PROTEIN SUBUNIT BETA-LIKE PROTEIN 1"/>
    <property type="match status" value="1"/>
</dbReference>
<protein>
    <recommendedName>
        <fullName evidence="6">ASTRA-associated protein 1</fullName>
    </recommendedName>
</protein>
<evidence type="ECO:0000256" key="8">
    <source>
        <dbReference type="SAM" id="MobiDB-lite"/>
    </source>
</evidence>
<feature type="compositionally biased region" description="Basic and acidic residues" evidence="8">
    <location>
        <begin position="377"/>
        <end position="396"/>
    </location>
</feature>
<feature type="region of interest" description="Disordered" evidence="8">
    <location>
        <begin position="376"/>
        <end position="402"/>
    </location>
</feature>
<accession>A0A9P4SA84</accession>
<gene>
    <name evidence="9" type="ORF">M501DRAFT_934415</name>
</gene>
<proteinExistence type="inferred from homology"/>
<name>A0A9P4SA84_9PEZI</name>